<evidence type="ECO:0000313" key="6">
    <source>
        <dbReference type="EMBL" id="MDF3834284.1"/>
    </source>
</evidence>
<dbReference type="InterPro" id="IPR050555">
    <property type="entry name" value="Bact_Solute-Bind_Prot2"/>
</dbReference>
<name>A0ABT6ANT6_9BURK</name>
<dbReference type="Pfam" id="PF13407">
    <property type="entry name" value="Peripla_BP_4"/>
    <property type="match status" value="1"/>
</dbReference>
<reference evidence="6 7" key="1">
    <citation type="submission" date="2023-03" db="EMBL/GenBank/DDBJ databases">
        <title>Draft assemblies of triclosan tolerant bacteria isolated from returned activated sludge.</title>
        <authorList>
            <person name="Van Hamelsveld S."/>
        </authorList>
    </citation>
    <scope>NUCLEOTIDE SEQUENCE [LARGE SCALE GENOMIC DNA]</scope>
    <source>
        <strain evidence="6 7">GW210010_S58</strain>
    </source>
</reference>
<feature type="chain" id="PRO_5046469210" evidence="4">
    <location>
        <begin position="25"/>
        <end position="353"/>
    </location>
</feature>
<dbReference type="Proteomes" id="UP001216674">
    <property type="component" value="Unassembled WGS sequence"/>
</dbReference>
<dbReference type="PANTHER" id="PTHR30036:SF1">
    <property type="entry name" value="D-XYLOSE-BINDING PERIPLASMIC PROTEIN"/>
    <property type="match status" value="1"/>
</dbReference>
<comment type="subcellular location">
    <subcellularLocation>
        <location evidence="1">Periplasm</location>
    </subcellularLocation>
</comment>
<dbReference type="RefSeq" id="WP_276265402.1">
    <property type="nucleotide sequence ID" value="NZ_JARJLM010000260.1"/>
</dbReference>
<dbReference type="SUPFAM" id="SSF53822">
    <property type="entry name" value="Periplasmic binding protein-like I"/>
    <property type="match status" value="1"/>
</dbReference>
<sequence>MNPLKIAAAAVFLCAGTLASQAFAQAKPLVGIALPNKSEARWISDGQNIVAGLKAKGYATDLQYSEYDVPTQVSQIENLITKGAKALVIAPIDGKTLSDVLQRAASQGIKIISYDRMIAQTKNVDYYATFDNYQVGVLQAQSIVSNFQKKNAKSFNIEIFGGSIDDNNAHVIYAGGMSVLKPYLDSGKFVVRSKQTALEKVATYRWEGSAAQSRMDNLLSAYYGNTRLDAVWAPNDATAIGIISSLKGVGYGSPQQPMPVVTGQDADLPNIKAIIRGDQASTVFKDTRQLAGVAADMVDAALAGKPVPVNDTKSYNNGVKVIPTYLVKPVLVDASNWKELLVKSGFYAESRLK</sequence>
<dbReference type="PANTHER" id="PTHR30036">
    <property type="entry name" value="D-XYLOSE-BINDING PERIPLASMIC PROTEIN"/>
    <property type="match status" value="1"/>
</dbReference>
<dbReference type="CDD" id="cd19994">
    <property type="entry name" value="PBP1_ChvE"/>
    <property type="match status" value="1"/>
</dbReference>
<organism evidence="6 7">
    <name type="scientific">Cupriavidus basilensis</name>
    <dbReference type="NCBI Taxonomy" id="68895"/>
    <lineage>
        <taxon>Bacteria</taxon>
        <taxon>Pseudomonadati</taxon>
        <taxon>Pseudomonadota</taxon>
        <taxon>Betaproteobacteria</taxon>
        <taxon>Burkholderiales</taxon>
        <taxon>Burkholderiaceae</taxon>
        <taxon>Cupriavidus</taxon>
    </lineage>
</organism>
<proteinExistence type="inferred from homology"/>
<accession>A0ABT6ANT6</accession>
<evidence type="ECO:0000256" key="4">
    <source>
        <dbReference type="SAM" id="SignalP"/>
    </source>
</evidence>
<dbReference type="InterPro" id="IPR025997">
    <property type="entry name" value="SBP_2_dom"/>
</dbReference>
<comment type="similarity">
    <text evidence="2">Belongs to the bacterial solute-binding protein 2 family.</text>
</comment>
<protein>
    <submittedName>
        <fullName evidence="6">Sugar ABC transporter substrate-binding protein</fullName>
    </submittedName>
</protein>
<gene>
    <name evidence="6" type="primary">chvE</name>
    <name evidence="6" type="ORF">P3W85_15175</name>
</gene>
<evidence type="ECO:0000256" key="2">
    <source>
        <dbReference type="ARBA" id="ARBA00007639"/>
    </source>
</evidence>
<dbReference type="EMBL" id="JARJLM010000260">
    <property type="protein sequence ID" value="MDF3834284.1"/>
    <property type="molecule type" value="Genomic_DNA"/>
</dbReference>
<evidence type="ECO:0000256" key="1">
    <source>
        <dbReference type="ARBA" id="ARBA00004418"/>
    </source>
</evidence>
<comment type="caution">
    <text evidence="6">The sequence shown here is derived from an EMBL/GenBank/DDBJ whole genome shotgun (WGS) entry which is preliminary data.</text>
</comment>
<evidence type="ECO:0000256" key="3">
    <source>
        <dbReference type="ARBA" id="ARBA00022729"/>
    </source>
</evidence>
<evidence type="ECO:0000259" key="5">
    <source>
        <dbReference type="Pfam" id="PF13407"/>
    </source>
</evidence>
<feature type="domain" description="Periplasmic binding protein" evidence="5">
    <location>
        <begin position="30"/>
        <end position="305"/>
    </location>
</feature>
<dbReference type="Gene3D" id="3.40.50.2300">
    <property type="match status" value="2"/>
</dbReference>
<evidence type="ECO:0000313" key="7">
    <source>
        <dbReference type="Proteomes" id="UP001216674"/>
    </source>
</evidence>
<dbReference type="InterPro" id="IPR049784">
    <property type="entry name" value="ChvE-like"/>
</dbReference>
<dbReference type="InterPro" id="IPR028082">
    <property type="entry name" value="Peripla_BP_I"/>
</dbReference>
<feature type="signal peptide" evidence="4">
    <location>
        <begin position="1"/>
        <end position="24"/>
    </location>
</feature>
<keyword evidence="3 4" id="KW-0732">Signal</keyword>
<dbReference type="NCBIfam" id="NF040907">
    <property type="entry name" value="ChvE"/>
    <property type="match status" value="1"/>
</dbReference>
<keyword evidence="7" id="KW-1185">Reference proteome</keyword>